<sequence>MPFSIIPSARRVEKVSSGLQVLHDGLKSTMSRSLDPNRHIRHIFTGLTEVTAADILTTQSPDTISTNSDETIAHYNRVDSSPGPSERGCERILSKRQRSELDDESSSTFESELERNSEEVVPCVDSASSRTSGDQTESRLLKRRKSRCIRSAIDFGEERFAKLDKTTRTQSQPNIRTILEKAWRLFSALHETKPEQPQIFEADSLVKQLCTQLRVEEREIANTEGKCLLTIMRMRYTATRLAEVYEPKRRVLEKVLDARPGRKKSEKRQRLSRDTALDDIVREWYSLPASCEIDAKDSSRATVGYWLEVGRPMLAMVSRLGEAAYVAPGLLLDQKDLKRVGVRQIEDFSDYIDKCYEGLKPQLYEISPIIKTLLVSGSLGPLRLNIQLVGSVEELSRVQNLSISHWINYSRFLDAFEHGHETDQSHHAVEDFDNILDQFEINTDQIAGGNSVDTTEENCMDMSQVLHDWGPTPTVPSPVIVEI</sequence>
<evidence type="ECO:0000313" key="3">
    <source>
        <dbReference type="Proteomes" id="UP000717696"/>
    </source>
</evidence>
<comment type="caution">
    <text evidence="2">The sequence shown here is derived from an EMBL/GenBank/DDBJ whole genome shotgun (WGS) entry which is preliminary data.</text>
</comment>
<protein>
    <submittedName>
        <fullName evidence="2">Uncharacterized protein</fullName>
    </submittedName>
</protein>
<evidence type="ECO:0000256" key="1">
    <source>
        <dbReference type="SAM" id="MobiDB-lite"/>
    </source>
</evidence>
<organism evidence="2 3">
    <name type="scientific">Dactylonectria estremocensis</name>
    <dbReference type="NCBI Taxonomy" id="1079267"/>
    <lineage>
        <taxon>Eukaryota</taxon>
        <taxon>Fungi</taxon>
        <taxon>Dikarya</taxon>
        <taxon>Ascomycota</taxon>
        <taxon>Pezizomycotina</taxon>
        <taxon>Sordariomycetes</taxon>
        <taxon>Hypocreomycetidae</taxon>
        <taxon>Hypocreales</taxon>
        <taxon>Nectriaceae</taxon>
        <taxon>Dactylonectria</taxon>
    </lineage>
</organism>
<gene>
    <name evidence="2" type="ORF">B0J13DRAFT_579759</name>
</gene>
<dbReference type="EMBL" id="JAGMUU010000099">
    <property type="protein sequence ID" value="KAH7108615.1"/>
    <property type="molecule type" value="Genomic_DNA"/>
</dbReference>
<dbReference type="OrthoDB" id="5110744at2759"/>
<dbReference type="Proteomes" id="UP000717696">
    <property type="component" value="Unassembled WGS sequence"/>
</dbReference>
<evidence type="ECO:0000313" key="2">
    <source>
        <dbReference type="EMBL" id="KAH7108615.1"/>
    </source>
</evidence>
<feature type="region of interest" description="Disordered" evidence="1">
    <location>
        <begin position="60"/>
        <end position="139"/>
    </location>
</feature>
<reference evidence="2" key="1">
    <citation type="journal article" date="2021" name="Nat. Commun.">
        <title>Genetic determinants of endophytism in the Arabidopsis root mycobiome.</title>
        <authorList>
            <person name="Mesny F."/>
            <person name="Miyauchi S."/>
            <person name="Thiergart T."/>
            <person name="Pickel B."/>
            <person name="Atanasova L."/>
            <person name="Karlsson M."/>
            <person name="Huettel B."/>
            <person name="Barry K.W."/>
            <person name="Haridas S."/>
            <person name="Chen C."/>
            <person name="Bauer D."/>
            <person name="Andreopoulos W."/>
            <person name="Pangilinan J."/>
            <person name="LaButti K."/>
            <person name="Riley R."/>
            <person name="Lipzen A."/>
            <person name="Clum A."/>
            <person name="Drula E."/>
            <person name="Henrissat B."/>
            <person name="Kohler A."/>
            <person name="Grigoriev I.V."/>
            <person name="Martin F.M."/>
            <person name="Hacquard S."/>
        </authorList>
    </citation>
    <scope>NUCLEOTIDE SEQUENCE</scope>
    <source>
        <strain evidence="2">MPI-CAGE-AT-0021</strain>
    </source>
</reference>
<accession>A0A9P9CW15</accession>
<feature type="compositionally biased region" description="Polar residues" evidence="1">
    <location>
        <begin position="126"/>
        <end position="135"/>
    </location>
</feature>
<name>A0A9P9CW15_9HYPO</name>
<feature type="compositionally biased region" description="Polar residues" evidence="1">
    <location>
        <begin position="60"/>
        <end position="70"/>
    </location>
</feature>
<keyword evidence="3" id="KW-1185">Reference proteome</keyword>
<feature type="compositionally biased region" description="Basic and acidic residues" evidence="1">
    <location>
        <begin position="87"/>
        <end position="100"/>
    </location>
</feature>
<dbReference type="AlphaFoldDB" id="A0A9P9CW15"/>
<proteinExistence type="predicted"/>